<dbReference type="EMBL" id="MT631573">
    <property type="protein sequence ID" value="QNO54224.1"/>
    <property type="molecule type" value="Genomic_DNA"/>
</dbReference>
<sequence>MVLDVRLRHLVAAAEAEAFGYGGPAMVSRATGLSRRGIRIGAEELKEKLVNPLTRGDPILLCLGHAKAFVGWLMS</sequence>
<proteinExistence type="predicted"/>
<evidence type="ECO:0000313" key="1">
    <source>
        <dbReference type="EMBL" id="QNO54224.1"/>
    </source>
</evidence>
<reference evidence="1" key="1">
    <citation type="submission" date="2020-06" db="EMBL/GenBank/DDBJ databases">
        <title>Unique genomic features of the anaerobic methanotrophic archaea.</title>
        <authorList>
            <person name="Chadwick G.L."/>
            <person name="Skennerton C.T."/>
            <person name="Laso-Perez R."/>
            <person name="Leu A.O."/>
            <person name="Speth D.R."/>
            <person name="Yu H."/>
            <person name="Morgan-Lang C."/>
            <person name="Hatzenpichler R."/>
            <person name="Goudeau D."/>
            <person name="Malmstrom R."/>
            <person name="Brazelton W.J."/>
            <person name="Woyke T."/>
            <person name="Hallam S.J."/>
            <person name="Tyson G.W."/>
            <person name="Wegener G."/>
            <person name="Boetius A."/>
            <person name="Orphan V."/>
        </authorList>
    </citation>
    <scope>NUCLEOTIDE SEQUENCE</scope>
</reference>
<name>A0A7G9Z1U0_9EURY</name>
<organism evidence="1">
    <name type="scientific">Candidatus Methanophaga sp. ANME-1 ERB7</name>
    <dbReference type="NCBI Taxonomy" id="2759913"/>
    <lineage>
        <taxon>Archaea</taxon>
        <taxon>Methanobacteriati</taxon>
        <taxon>Methanobacteriota</taxon>
        <taxon>Stenosarchaea group</taxon>
        <taxon>Methanomicrobia</taxon>
        <taxon>Candidatus Methanophagales</taxon>
        <taxon>Candidatus Methanophagaceae</taxon>
        <taxon>Candidatus Methanophaga</taxon>
    </lineage>
</organism>
<dbReference type="AlphaFoldDB" id="A0A7G9Z1U0"/>
<accession>A0A7G9Z1U0</accession>
<gene>
    <name evidence="1" type="ORF">IIFEDBNN_00008</name>
</gene>
<protein>
    <submittedName>
        <fullName evidence="1">Uncharacterized protein</fullName>
    </submittedName>
</protein>